<dbReference type="InterPro" id="IPR004217">
    <property type="entry name" value="Tim10-like"/>
</dbReference>
<evidence type="ECO:0000313" key="13">
    <source>
        <dbReference type="EMBL" id="QBM88357.1"/>
    </source>
</evidence>
<keyword evidence="7 11" id="KW-0811">Translocation</keyword>
<name>A0A4P6XLY6_9ASCO</name>
<evidence type="ECO:0000256" key="11">
    <source>
        <dbReference type="RuleBase" id="RU367043"/>
    </source>
</evidence>
<organism evidence="13 14">
    <name type="scientific">Metschnikowia aff. pulcherrima</name>
    <dbReference type="NCBI Taxonomy" id="2163413"/>
    <lineage>
        <taxon>Eukaryota</taxon>
        <taxon>Fungi</taxon>
        <taxon>Dikarya</taxon>
        <taxon>Ascomycota</taxon>
        <taxon>Saccharomycotina</taxon>
        <taxon>Pichiomycetes</taxon>
        <taxon>Metschnikowiaceae</taxon>
        <taxon>Metschnikowia</taxon>
    </lineage>
</organism>
<dbReference type="EMBL" id="CP034458">
    <property type="protein sequence ID" value="QBM88357.1"/>
    <property type="molecule type" value="Genomic_DNA"/>
</dbReference>
<dbReference type="PANTHER" id="PTHR11038:SF18">
    <property type="entry name" value="MITOCHONDRIAL IMPORT INNER MEMBRANE TRANSLOCASE SUBUNIT TIM12"/>
    <property type="match status" value="1"/>
</dbReference>
<dbReference type="Gene3D" id="1.10.287.810">
    <property type="entry name" value="Mitochondrial import inner membrane translocase subunit tim13 like domains"/>
    <property type="match status" value="1"/>
</dbReference>
<evidence type="ECO:0000256" key="5">
    <source>
        <dbReference type="ARBA" id="ARBA00022833"/>
    </source>
</evidence>
<dbReference type="GO" id="GO:0045039">
    <property type="term" value="P:protein insertion into mitochondrial inner membrane"/>
    <property type="evidence" value="ECO:0007669"/>
    <property type="project" value="TreeGrafter"/>
</dbReference>
<dbReference type="GO" id="GO:0046872">
    <property type="term" value="F:metal ion binding"/>
    <property type="evidence" value="ECO:0007669"/>
    <property type="project" value="UniProtKB-KW"/>
</dbReference>
<accession>A0A4P6XLY6</accession>
<comment type="similarity">
    <text evidence="1 11">Belongs to the small Tim family.</text>
</comment>
<keyword evidence="4 11" id="KW-0999">Mitochondrion inner membrane</keyword>
<dbReference type="PANTHER" id="PTHR11038">
    <property type="entry name" value="MITOCHONDRIAL IMPORT INNER MEMBRANE TRANSLOCASE SUBUNIT TIM10"/>
    <property type="match status" value="1"/>
</dbReference>
<keyword evidence="5" id="KW-0862">Zinc</keyword>
<comment type="subunit">
    <text evidence="11">Heterohexamer.</text>
</comment>
<evidence type="ECO:0000259" key="12">
    <source>
        <dbReference type="Pfam" id="PF02953"/>
    </source>
</evidence>
<evidence type="ECO:0000256" key="8">
    <source>
        <dbReference type="ARBA" id="ARBA00023128"/>
    </source>
</evidence>
<comment type="function">
    <text evidence="11">Mitochondrial intermembrane chaperone that participates in the import and insertion of some multi-pass transmembrane proteins into the mitochondrial inner membrane. Also required for the transfer of beta-barrel precursors from the TOM complex to the sorting and assembly machinery (SAM complex) of the outer membrane. Acts as a chaperone-like protein that protects the hydrophobic precursors from aggregation and guide them through the mitochondrial intermembrane space.</text>
</comment>
<dbReference type="STRING" id="2163413.A0A4P6XLY6"/>
<proteinExistence type="inferred from homology"/>
<dbReference type="AlphaFoldDB" id="A0A4P6XLY6"/>
<keyword evidence="10 11" id="KW-1015">Disulfide bond</keyword>
<dbReference type="Proteomes" id="UP000292447">
    <property type="component" value="Chromosome III"/>
</dbReference>
<keyword evidence="9" id="KW-0472">Membrane</keyword>
<comment type="subcellular location">
    <subcellularLocation>
        <location evidence="11">Mitochondrion inner membrane</location>
        <topology evidence="11">Peripheral membrane protein</topology>
        <orientation evidence="11">Intermembrane side</orientation>
    </subcellularLocation>
</comment>
<evidence type="ECO:0000256" key="4">
    <source>
        <dbReference type="ARBA" id="ARBA00022792"/>
    </source>
</evidence>
<evidence type="ECO:0000256" key="6">
    <source>
        <dbReference type="ARBA" id="ARBA00022927"/>
    </source>
</evidence>
<sequence length="104" mass="11738">MSFFLGNTAQYSNVEVNPEKVRLAEVQYTVTATTFNKMLQTCREKCIGHEYGEGDVNTGEAACTDRCVAKYVKANTIIALNVQYRLSPNEMPEYKKVQSMLSEK</sequence>
<dbReference type="GO" id="GO:0015031">
    <property type="term" value="P:protein transport"/>
    <property type="evidence" value="ECO:0007669"/>
    <property type="project" value="UniProtKB-KW"/>
</dbReference>
<keyword evidence="3" id="KW-0479">Metal-binding</keyword>
<evidence type="ECO:0000313" key="14">
    <source>
        <dbReference type="Proteomes" id="UP000292447"/>
    </source>
</evidence>
<reference evidence="14" key="1">
    <citation type="submission" date="2019-03" db="EMBL/GenBank/DDBJ databases">
        <title>Snf2 controls pulcherriminic acid biosynthesis and connects pigmentation and antifungal activity of the yeast Metschnikowia pulcherrima.</title>
        <authorList>
            <person name="Gore-Lloyd D."/>
            <person name="Sumann I."/>
            <person name="Brachmann A.O."/>
            <person name="Schneeberger K."/>
            <person name="Ortiz-Merino R.A."/>
            <person name="Moreno-Beltran M."/>
            <person name="Schlaefli M."/>
            <person name="Kirner P."/>
            <person name="Santos Kron A."/>
            <person name="Wolfe K.H."/>
            <person name="Piel J."/>
            <person name="Ahrens C.H."/>
            <person name="Henk D."/>
            <person name="Freimoser F.M."/>
        </authorList>
    </citation>
    <scope>NUCLEOTIDE SEQUENCE [LARGE SCALE GENOMIC DNA]</scope>
    <source>
        <strain evidence="14">APC 1.2</strain>
    </source>
</reference>
<keyword evidence="6 11" id="KW-0653">Protein transport</keyword>
<gene>
    <name evidence="13" type="primary">MPUL0C03230</name>
    <name evidence="13" type="ORF">METSCH_C03230</name>
</gene>
<dbReference type="GO" id="GO:0005743">
    <property type="term" value="C:mitochondrial inner membrane"/>
    <property type="evidence" value="ECO:0007669"/>
    <property type="project" value="UniProtKB-SubCell"/>
</dbReference>
<keyword evidence="14" id="KW-1185">Reference proteome</keyword>
<evidence type="ECO:0000256" key="1">
    <source>
        <dbReference type="ARBA" id="ARBA00006720"/>
    </source>
</evidence>
<evidence type="ECO:0000256" key="2">
    <source>
        <dbReference type="ARBA" id="ARBA00022448"/>
    </source>
</evidence>
<dbReference type="SUPFAM" id="SSF144122">
    <property type="entry name" value="Tim10-like"/>
    <property type="match status" value="1"/>
</dbReference>
<keyword evidence="11" id="KW-0143">Chaperone</keyword>
<feature type="domain" description="Tim10-like" evidence="12">
    <location>
        <begin position="23"/>
        <end position="81"/>
    </location>
</feature>
<evidence type="ECO:0000256" key="9">
    <source>
        <dbReference type="ARBA" id="ARBA00023136"/>
    </source>
</evidence>
<comment type="domain">
    <text evidence="11">The twin CX3C motif contains 4 conserved Cys residues that form 2 disulfide bonds in the mitochondrial intermembrane space.</text>
</comment>
<evidence type="ECO:0000256" key="10">
    <source>
        <dbReference type="ARBA" id="ARBA00023157"/>
    </source>
</evidence>
<protein>
    <recommendedName>
        <fullName evidence="11">Mitochondrial import inner membrane translocase subunit</fullName>
    </recommendedName>
</protein>
<keyword evidence="8 11" id="KW-0496">Mitochondrion</keyword>
<dbReference type="InterPro" id="IPR035427">
    <property type="entry name" value="Tim10-like_dom_sf"/>
</dbReference>
<evidence type="ECO:0000256" key="3">
    <source>
        <dbReference type="ARBA" id="ARBA00022723"/>
    </source>
</evidence>
<evidence type="ECO:0000256" key="7">
    <source>
        <dbReference type="ARBA" id="ARBA00023010"/>
    </source>
</evidence>
<keyword evidence="2 11" id="KW-0813">Transport</keyword>
<dbReference type="Pfam" id="PF02953">
    <property type="entry name" value="zf-Tim10_DDP"/>
    <property type="match status" value="1"/>
</dbReference>